<name>A0A6A5U6A4_9PLEO</name>
<sequence>MCHLFAKTPTMRAPRPMCPCRLRIQPSNNTLYAVQYIQPNTLPHQLSFTRRLKWSPGSTQNSHPSLGFGPCTTSPEQPRAAPDTDLRQPDPENIYGPAVAVLRATLPCVAARCIRLTALCTAQRHAVPYTCICIHHAPTKYSPTRRCAPLRRNRLSLR</sequence>
<evidence type="ECO:0000313" key="2">
    <source>
        <dbReference type="EMBL" id="KAF1960208.1"/>
    </source>
</evidence>
<protein>
    <submittedName>
        <fullName evidence="2">Uncharacterized protein</fullName>
    </submittedName>
</protein>
<gene>
    <name evidence="2" type="ORF">CC80DRAFT_489413</name>
</gene>
<reference evidence="2" key="1">
    <citation type="journal article" date="2020" name="Stud. Mycol.">
        <title>101 Dothideomycetes genomes: a test case for predicting lifestyles and emergence of pathogens.</title>
        <authorList>
            <person name="Haridas S."/>
            <person name="Albert R."/>
            <person name="Binder M."/>
            <person name="Bloem J."/>
            <person name="Labutti K."/>
            <person name="Salamov A."/>
            <person name="Andreopoulos B."/>
            <person name="Baker S."/>
            <person name="Barry K."/>
            <person name="Bills G."/>
            <person name="Bluhm B."/>
            <person name="Cannon C."/>
            <person name="Castanera R."/>
            <person name="Culley D."/>
            <person name="Daum C."/>
            <person name="Ezra D."/>
            <person name="Gonzalez J."/>
            <person name="Henrissat B."/>
            <person name="Kuo A."/>
            <person name="Liang C."/>
            <person name="Lipzen A."/>
            <person name="Lutzoni F."/>
            <person name="Magnuson J."/>
            <person name="Mondo S."/>
            <person name="Nolan M."/>
            <person name="Ohm R."/>
            <person name="Pangilinan J."/>
            <person name="Park H.-J."/>
            <person name="Ramirez L."/>
            <person name="Alfaro M."/>
            <person name="Sun H."/>
            <person name="Tritt A."/>
            <person name="Yoshinaga Y."/>
            <person name="Zwiers L.-H."/>
            <person name="Turgeon B."/>
            <person name="Goodwin S."/>
            <person name="Spatafora J."/>
            <person name="Crous P."/>
            <person name="Grigoriev I."/>
        </authorList>
    </citation>
    <scope>NUCLEOTIDE SEQUENCE</scope>
    <source>
        <strain evidence="2">CBS 675.92</strain>
    </source>
</reference>
<proteinExistence type="predicted"/>
<dbReference type="AlphaFoldDB" id="A0A6A5U6A4"/>
<dbReference type="EMBL" id="ML976983">
    <property type="protein sequence ID" value="KAF1960208.1"/>
    <property type="molecule type" value="Genomic_DNA"/>
</dbReference>
<dbReference type="Proteomes" id="UP000800035">
    <property type="component" value="Unassembled WGS sequence"/>
</dbReference>
<organism evidence="2 3">
    <name type="scientific">Byssothecium circinans</name>
    <dbReference type="NCBI Taxonomy" id="147558"/>
    <lineage>
        <taxon>Eukaryota</taxon>
        <taxon>Fungi</taxon>
        <taxon>Dikarya</taxon>
        <taxon>Ascomycota</taxon>
        <taxon>Pezizomycotina</taxon>
        <taxon>Dothideomycetes</taxon>
        <taxon>Pleosporomycetidae</taxon>
        <taxon>Pleosporales</taxon>
        <taxon>Massarineae</taxon>
        <taxon>Massarinaceae</taxon>
        <taxon>Byssothecium</taxon>
    </lineage>
</organism>
<evidence type="ECO:0000313" key="3">
    <source>
        <dbReference type="Proteomes" id="UP000800035"/>
    </source>
</evidence>
<keyword evidence="3" id="KW-1185">Reference proteome</keyword>
<evidence type="ECO:0000256" key="1">
    <source>
        <dbReference type="SAM" id="MobiDB-lite"/>
    </source>
</evidence>
<feature type="region of interest" description="Disordered" evidence="1">
    <location>
        <begin position="54"/>
        <end position="90"/>
    </location>
</feature>
<accession>A0A6A5U6A4</accession>